<accession>A0AAN9JCG0</accession>
<dbReference type="AlphaFoldDB" id="A0AAN9JCG0"/>
<proteinExistence type="predicted"/>
<dbReference type="EMBL" id="JAYKXN010000004">
    <property type="protein sequence ID" value="KAK7294759.1"/>
    <property type="molecule type" value="Genomic_DNA"/>
</dbReference>
<name>A0AAN9JCG0_CLITE</name>
<protein>
    <submittedName>
        <fullName evidence="1">Uncharacterized protein</fullName>
    </submittedName>
</protein>
<sequence length="78" mass="8668">MEQVTWTHRDQVVVVLSEITRVNGLGVVKRIWVSSVYLAKLWGVLAGVKVGHQLQIGNLVVQVDSQDDLDVLDGIKDM</sequence>
<evidence type="ECO:0000313" key="2">
    <source>
        <dbReference type="Proteomes" id="UP001359559"/>
    </source>
</evidence>
<reference evidence="1 2" key="1">
    <citation type="submission" date="2024-01" db="EMBL/GenBank/DDBJ databases">
        <title>The genomes of 5 underutilized Papilionoideae crops provide insights into root nodulation and disease resistance.</title>
        <authorList>
            <person name="Yuan L."/>
        </authorList>
    </citation>
    <scope>NUCLEOTIDE SEQUENCE [LARGE SCALE GENOMIC DNA]</scope>
    <source>
        <strain evidence="1">LY-2023</strain>
        <tissue evidence="1">Leaf</tissue>
    </source>
</reference>
<organism evidence="1 2">
    <name type="scientific">Clitoria ternatea</name>
    <name type="common">Butterfly pea</name>
    <dbReference type="NCBI Taxonomy" id="43366"/>
    <lineage>
        <taxon>Eukaryota</taxon>
        <taxon>Viridiplantae</taxon>
        <taxon>Streptophyta</taxon>
        <taxon>Embryophyta</taxon>
        <taxon>Tracheophyta</taxon>
        <taxon>Spermatophyta</taxon>
        <taxon>Magnoliopsida</taxon>
        <taxon>eudicotyledons</taxon>
        <taxon>Gunneridae</taxon>
        <taxon>Pentapetalae</taxon>
        <taxon>rosids</taxon>
        <taxon>fabids</taxon>
        <taxon>Fabales</taxon>
        <taxon>Fabaceae</taxon>
        <taxon>Papilionoideae</taxon>
        <taxon>50 kb inversion clade</taxon>
        <taxon>NPAAA clade</taxon>
        <taxon>indigoferoid/millettioid clade</taxon>
        <taxon>Phaseoleae</taxon>
        <taxon>Clitoria</taxon>
    </lineage>
</organism>
<keyword evidence="2" id="KW-1185">Reference proteome</keyword>
<dbReference type="Proteomes" id="UP001359559">
    <property type="component" value="Unassembled WGS sequence"/>
</dbReference>
<evidence type="ECO:0000313" key="1">
    <source>
        <dbReference type="EMBL" id="KAK7294759.1"/>
    </source>
</evidence>
<comment type="caution">
    <text evidence="1">The sequence shown here is derived from an EMBL/GenBank/DDBJ whole genome shotgun (WGS) entry which is preliminary data.</text>
</comment>
<gene>
    <name evidence="1" type="ORF">RJT34_17655</name>
</gene>